<dbReference type="Proteomes" id="UP000247536">
    <property type="component" value="Unassembled WGS sequence"/>
</dbReference>
<dbReference type="InterPro" id="IPR029068">
    <property type="entry name" value="Glyas_Bleomycin-R_OHBP_Dase"/>
</dbReference>
<dbReference type="InterPro" id="IPR037523">
    <property type="entry name" value="VOC_core"/>
</dbReference>
<dbReference type="Pfam" id="PF00903">
    <property type="entry name" value="Glyoxalase"/>
    <property type="match status" value="1"/>
</dbReference>
<name>A0ABX5NQM5_9HYPH</name>
<dbReference type="Gene3D" id="3.10.180.10">
    <property type="entry name" value="2,3-Dihydroxybiphenyl 1,2-Dioxygenase, domain 1"/>
    <property type="match status" value="1"/>
</dbReference>
<dbReference type="SUPFAM" id="SSF54593">
    <property type="entry name" value="Glyoxalase/Bleomycin resistance protein/Dihydroxybiphenyl dioxygenase"/>
    <property type="match status" value="1"/>
</dbReference>
<dbReference type="InterPro" id="IPR004360">
    <property type="entry name" value="Glyas_Fos-R_dOase_dom"/>
</dbReference>
<dbReference type="PROSITE" id="PS51819">
    <property type="entry name" value="VOC"/>
    <property type="match status" value="1"/>
</dbReference>
<organism evidence="2 3">
    <name type="scientific">Rhizobium wuzhouense</name>
    <dbReference type="NCBI Taxonomy" id="1986026"/>
    <lineage>
        <taxon>Bacteria</taxon>
        <taxon>Pseudomonadati</taxon>
        <taxon>Pseudomonadota</taxon>
        <taxon>Alphaproteobacteria</taxon>
        <taxon>Hyphomicrobiales</taxon>
        <taxon>Rhizobiaceae</taxon>
        <taxon>Rhizobium/Agrobacterium group</taxon>
        <taxon>Rhizobium</taxon>
    </lineage>
</organism>
<dbReference type="EMBL" id="QJRY01000004">
    <property type="protein sequence ID" value="PYB73162.1"/>
    <property type="molecule type" value="Genomic_DNA"/>
</dbReference>
<proteinExistence type="predicted"/>
<evidence type="ECO:0000313" key="3">
    <source>
        <dbReference type="Proteomes" id="UP000247536"/>
    </source>
</evidence>
<reference evidence="2 3" key="1">
    <citation type="submission" date="2018-06" db="EMBL/GenBank/DDBJ databases">
        <title>Rhizobium wuzhouense sp. nov., isolated from roots of Oryza officinalis.</title>
        <authorList>
            <person name="Yuan T."/>
        </authorList>
    </citation>
    <scope>NUCLEOTIDE SEQUENCE [LARGE SCALE GENOMIC DNA]</scope>
    <source>
        <strain evidence="2 3">W44</strain>
    </source>
</reference>
<evidence type="ECO:0000313" key="2">
    <source>
        <dbReference type="EMBL" id="PYB73162.1"/>
    </source>
</evidence>
<gene>
    <name evidence="2" type="ORF">DMY87_12625</name>
</gene>
<feature type="domain" description="VOC" evidence="1">
    <location>
        <begin position="2"/>
        <end position="111"/>
    </location>
</feature>
<keyword evidence="3" id="KW-1185">Reference proteome</keyword>
<keyword evidence="2" id="KW-0223">Dioxygenase</keyword>
<accession>A0ABX5NQM5</accession>
<dbReference type="RefSeq" id="WP_110791782.1">
    <property type="nucleotide sequence ID" value="NZ_QJRY01000004.1"/>
</dbReference>
<sequence>MRLNQVTVTMVDLDAGWDFYSQLGLIPIVDSRPKYVRFACPDGDSTFSLHQGPETGCGTTVYFECEELDAVCSALVEAGVQFSSMPEDQPWLWREAELFDPSGNRVILYHAGQNRLQPPWRLKPEIKR</sequence>
<evidence type="ECO:0000259" key="1">
    <source>
        <dbReference type="PROSITE" id="PS51819"/>
    </source>
</evidence>
<protein>
    <submittedName>
        <fullName evidence="2">Glyoxalase/bleomycin resistance/extradiol dioxygenase family protein</fullName>
    </submittedName>
</protein>
<comment type="caution">
    <text evidence="2">The sequence shown here is derived from an EMBL/GenBank/DDBJ whole genome shotgun (WGS) entry which is preliminary data.</text>
</comment>
<dbReference type="GO" id="GO:0051213">
    <property type="term" value="F:dioxygenase activity"/>
    <property type="evidence" value="ECO:0007669"/>
    <property type="project" value="UniProtKB-KW"/>
</dbReference>
<dbReference type="CDD" id="cd06587">
    <property type="entry name" value="VOC"/>
    <property type="match status" value="1"/>
</dbReference>
<keyword evidence="2" id="KW-0560">Oxidoreductase</keyword>